<feature type="compositionally biased region" description="Low complexity" evidence="1">
    <location>
        <begin position="33"/>
        <end position="49"/>
    </location>
</feature>
<dbReference type="STRING" id="50990.A0A4Y7PDF9"/>
<dbReference type="AlphaFoldDB" id="A0A4Y7PDF9"/>
<feature type="region of interest" description="Disordered" evidence="1">
    <location>
        <begin position="1"/>
        <end position="62"/>
    </location>
</feature>
<feature type="region of interest" description="Disordered" evidence="1">
    <location>
        <begin position="200"/>
        <end position="249"/>
    </location>
</feature>
<evidence type="ECO:0000313" key="3">
    <source>
        <dbReference type="Proteomes" id="UP000294933"/>
    </source>
</evidence>
<dbReference type="OrthoDB" id="3266957at2759"/>
<accession>A0A4Y7PDF9</accession>
<evidence type="ECO:0000313" key="2">
    <source>
        <dbReference type="EMBL" id="TDL13334.1"/>
    </source>
</evidence>
<gene>
    <name evidence="2" type="ORF">BD410DRAFT_847057</name>
</gene>
<dbReference type="EMBL" id="ML170710">
    <property type="protein sequence ID" value="TDL13334.1"/>
    <property type="molecule type" value="Genomic_DNA"/>
</dbReference>
<name>A0A4Y7PDF9_9AGAM</name>
<protein>
    <submittedName>
        <fullName evidence="2">Uncharacterized protein</fullName>
    </submittedName>
</protein>
<sequence length="249" mass="26869">MAKNNSNVKVEKVQGKTTKTRDENERSKAQHSVTVAAKKGAVTATAATKPNQATKKALQDKNSELETRIATLTAQLEKETAAKAAAQKKLQAAGGQKNAGGELRLRPKGTAGAGGAKGYNLMFEMGLGDNKEKYLAIGRSVRDNVSKVGLDKSKPYRDQPAEDLGRLFALVRNEHKFLGKFDNNWPIAELAKQYLRNHRKAHNKKKQAAATQEDELPDIDDVENTEGSEAGEEENGGPSGRDGGSEDGE</sequence>
<feature type="compositionally biased region" description="Acidic residues" evidence="1">
    <location>
        <begin position="212"/>
        <end position="235"/>
    </location>
</feature>
<feature type="region of interest" description="Disordered" evidence="1">
    <location>
        <begin position="80"/>
        <end position="113"/>
    </location>
</feature>
<keyword evidence="3" id="KW-1185">Reference proteome</keyword>
<reference evidence="2 3" key="1">
    <citation type="submission" date="2018-06" db="EMBL/GenBank/DDBJ databases">
        <title>A transcriptomic atlas of mushroom development highlights an independent origin of complex multicellularity.</title>
        <authorList>
            <consortium name="DOE Joint Genome Institute"/>
            <person name="Krizsan K."/>
            <person name="Almasi E."/>
            <person name="Merenyi Z."/>
            <person name="Sahu N."/>
            <person name="Viragh M."/>
            <person name="Koszo T."/>
            <person name="Mondo S."/>
            <person name="Kiss B."/>
            <person name="Balint B."/>
            <person name="Kues U."/>
            <person name="Barry K."/>
            <person name="Hegedus J.C."/>
            <person name="Henrissat B."/>
            <person name="Johnson J."/>
            <person name="Lipzen A."/>
            <person name="Ohm R."/>
            <person name="Nagy I."/>
            <person name="Pangilinan J."/>
            <person name="Yan J."/>
            <person name="Xiong Y."/>
            <person name="Grigoriev I.V."/>
            <person name="Hibbett D.S."/>
            <person name="Nagy L.G."/>
        </authorList>
    </citation>
    <scope>NUCLEOTIDE SEQUENCE [LARGE SCALE GENOMIC DNA]</scope>
    <source>
        <strain evidence="2 3">SZMC22713</strain>
    </source>
</reference>
<evidence type="ECO:0000256" key="1">
    <source>
        <dbReference type="SAM" id="MobiDB-lite"/>
    </source>
</evidence>
<feature type="compositionally biased region" description="Basic and acidic residues" evidence="1">
    <location>
        <begin position="9"/>
        <end position="28"/>
    </location>
</feature>
<organism evidence="2 3">
    <name type="scientific">Rickenella mellea</name>
    <dbReference type="NCBI Taxonomy" id="50990"/>
    <lineage>
        <taxon>Eukaryota</taxon>
        <taxon>Fungi</taxon>
        <taxon>Dikarya</taxon>
        <taxon>Basidiomycota</taxon>
        <taxon>Agaricomycotina</taxon>
        <taxon>Agaricomycetes</taxon>
        <taxon>Hymenochaetales</taxon>
        <taxon>Rickenellaceae</taxon>
        <taxon>Rickenella</taxon>
    </lineage>
</organism>
<proteinExistence type="predicted"/>
<feature type="compositionally biased region" description="Low complexity" evidence="1">
    <location>
        <begin position="82"/>
        <end position="101"/>
    </location>
</feature>
<dbReference type="VEuPathDB" id="FungiDB:BD410DRAFT_847057"/>
<dbReference type="Proteomes" id="UP000294933">
    <property type="component" value="Unassembled WGS sequence"/>
</dbReference>